<name>A0A226F6K3_FOLCA</name>
<dbReference type="Proteomes" id="UP000198287">
    <property type="component" value="Unassembled WGS sequence"/>
</dbReference>
<comment type="caution">
    <text evidence="2">The sequence shown here is derived from an EMBL/GenBank/DDBJ whole genome shotgun (WGS) entry which is preliminary data.</text>
</comment>
<dbReference type="Gene3D" id="3.40.50.1820">
    <property type="entry name" value="alpha/beta hydrolase"/>
    <property type="match status" value="1"/>
</dbReference>
<dbReference type="EMBL" id="LNIX01000001">
    <property type="protein sequence ID" value="OXA65084.1"/>
    <property type="molecule type" value="Genomic_DNA"/>
</dbReference>
<dbReference type="AlphaFoldDB" id="A0A226F6K3"/>
<dbReference type="OrthoDB" id="6020543at2759"/>
<dbReference type="PANTHER" id="PTHR42972:SF8">
    <property type="entry name" value="POLYHYDROXYBUTYRATE DEPOLYMERASE"/>
    <property type="match status" value="1"/>
</dbReference>
<keyword evidence="1" id="KW-0732">Signal</keyword>
<dbReference type="SUPFAM" id="SSF53474">
    <property type="entry name" value="alpha/beta-Hydrolases"/>
    <property type="match status" value="1"/>
</dbReference>
<feature type="chain" id="PRO_5012285240" evidence="1">
    <location>
        <begin position="21"/>
        <end position="343"/>
    </location>
</feature>
<dbReference type="PANTHER" id="PTHR42972">
    <property type="entry name" value="TOL-PAL SYSTEM PROTEIN TOLB"/>
    <property type="match status" value="1"/>
</dbReference>
<accession>A0A226F6K3</accession>
<reference evidence="2 3" key="1">
    <citation type="submission" date="2015-12" db="EMBL/GenBank/DDBJ databases">
        <title>The genome of Folsomia candida.</title>
        <authorList>
            <person name="Faddeeva A."/>
            <person name="Derks M.F."/>
            <person name="Anvar Y."/>
            <person name="Smit S."/>
            <person name="Van Straalen N."/>
            <person name="Roelofs D."/>
        </authorList>
    </citation>
    <scope>NUCLEOTIDE SEQUENCE [LARGE SCALE GENOMIC DNA]</scope>
    <source>
        <strain evidence="2 3">VU population</strain>
        <tissue evidence="2">Whole body</tissue>
    </source>
</reference>
<evidence type="ECO:0000313" key="2">
    <source>
        <dbReference type="EMBL" id="OXA65084.1"/>
    </source>
</evidence>
<sequence>MGCLIQIGLLLTLSVLACQANPHPFLIPPRLQTYNVDPNSLTVSGISSGGAFATQYHFIYSSEVKGAGIFAGGPYLCGYGGPIDAAACMLTPSLISVPWLISEANILAAANQIQPVRHLADSKVYIFHGFLDTVVDPLGGRKIETMYKHYGANIAHEFDIGAGHGQPVDGNGFGGPCGQLNILHGFVNECGYNGAYEMFRHMYGEDIVRPEPGFVADGELLDFNQGEFFAIDPIVASMAYKGLIYVPKACKDWSKRCRFHVAFHGCMANEHIVGEGFATKTQYNDVAEVNDIIVMYPQTTSTLISPVGCWDWFGYTGLASFATKWGNQPAAVHKMTKRVMGIN</sequence>
<feature type="signal peptide" evidence="1">
    <location>
        <begin position="1"/>
        <end position="20"/>
    </location>
</feature>
<protein>
    <submittedName>
        <fullName evidence="2">Poly(3-hydroxyalkanoate) depolymerase C</fullName>
    </submittedName>
</protein>
<organism evidence="2 3">
    <name type="scientific">Folsomia candida</name>
    <name type="common">Springtail</name>
    <dbReference type="NCBI Taxonomy" id="158441"/>
    <lineage>
        <taxon>Eukaryota</taxon>
        <taxon>Metazoa</taxon>
        <taxon>Ecdysozoa</taxon>
        <taxon>Arthropoda</taxon>
        <taxon>Hexapoda</taxon>
        <taxon>Collembola</taxon>
        <taxon>Entomobryomorpha</taxon>
        <taxon>Isotomoidea</taxon>
        <taxon>Isotomidae</taxon>
        <taxon>Proisotominae</taxon>
        <taxon>Folsomia</taxon>
    </lineage>
</organism>
<dbReference type="InterPro" id="IPR029058">
    <property type="entry name" value="AB_hydrolase_fold"/>
</dbReference>
<keyword evidence="3" id="KW-1185">Reference proteome</keyword>
<evidence type="ECO:0000313" key="3">
    <source>
        <dbReference type="Proteomes" id="UP000198287"/>
    </source>
</evidence>
<gene>
    <name evidence="2" type="ORF">Fcan01_01503</name>
</gene>
<proteinExistence type="predicted"/>
<evidence type="ECO:0000256" key="1">
    <source>
        <dbReference type="SAM" id="SignalP"/>
    </source>
</evidence>